<dbReference type="GO" id="GO:0016491">
    <property type="term" value="F:oxidoreductase activity"/>
    <property type="evidence" value="ECO:0007669"/>
    <property type="project" value="InterPro"/>
</dbReference>
<dbReference type="InterPro" id="IPR013154">
    <property type="entry name" value="ADH-like_N"/>
</dbReference>
<dbReference type="PANTHER" id="PTHR45033">
    <property type="match status" value="1"/>
</dbReference>
<dbReference type="SMART" id="SM00829">
    <property type="entry name" value="PKS_ER"/>
    <property type="match status" value="1"/>
</dbReference>
<dbReference type="OrthoDB" id="1879366at2759"/>
<sequence>MVGSMRPFKLQMQMQSIRAPAPRWPGVPAFPTSSARLLGLPIPQARRQSSTTPASTRRETMMDAVVLHLSDRGTPNTLKFERFPLPARPAPGYARVELSAVALNKRDHWIALNQYPALADRTVLGSDGVGTLVVVSSPRGTGSVGAAHPLLDKRVLILPSVSWGPAGKRAQGKDFRVLGNQPDNGTFAQYVDVPTENVFPAPRALGDAEAAALPLAGLTAWRAVKTRGGVERGMNVLVTAAGSGVSTFAMQYAVALGAKVWTTSSSRAKIDFAMEKLGVEGGVDYRDEDWTGKLAELVGEEGAGERVMDVVVDSSGMVEQCLKLLRPGGRYVFFGNTTQRAHTLTPADMRAVYFLQLQIVGSTMGSPEEFAEMLQFVQEHGVKPVVHSVRKFSKEGWEEALREMEMGEQQGKIVLTME</sequence>
<dbReference type="Pfam" id="PF08240">
    <property type="entry name" value="ADH_N"/>
    <property type="match status" value="1"/>
</dbReference>
<protein>
    <submittedName>
        <fullName evidence="2">NAD(P)-binding protein</fullName>
    </submittedName>
</protein>
<dbReference type="InParanoid" id="A0A165I6A7"/>
<dbReference type="Pfam" id="PF00107">
    <property type="entry name" value="ADH_zinc_N"/>
    <property type="match status" value="1"/>
</dbReference>
<dbReference type="Gene3D" id="3.90.180.10">
    <property type="entry name" value="Medium-chain alcohol dehydrogenases, catalytic domain"/>
    <property type="match status" value="1"/>
</dbReference>
<dbReference type="AlphaFoldDB" id="A0A165I6A7"/>
<dbReference type="InterPro" id="IPR013149">
    <property type="entry name" value="ADH-like_C"/>
</dbReference>
<dbReference type="SUPFAM" id="SSF51735">
    <property type="entry name" value="NAD(P)-binding Rossmann-fold domains"/>
    <property type="match status" value="1"/>
</dbReference>
<dbReference type="InterPro" id="IPR011032">
    <property type="entry name" value="GroES-like_sf"/>
</dbReference>
<accession>A0A165I6A7</accession>
<dbReference type="STRING" id="1353952.A0A165I6A7"/>
<dbReference type="Proteomes" id="UP000076842">
    <property type="component" value="Unassembled WGS sequence"/>
</dbReference>
<gene>
    <name evidence="2" type="ORF">CALCODRAFT_553825</name>
</gene>
<organism evidence="2 3">
    <name type="scientific">Calocera cornea HHB12733</name>
    <dbReference type="NCBI Taxonomy" id="1353952"/>
    <lineage>
        <taxon>Eukaryota</taxon>
        <taxon>Fungi</taxon>
        <taxon>Dikarya</taxon>
        <taxon>Basidiomycota</taxon>
        <taxon>Agaricomycotina</taxon>
        <taxon>Dacrymycetes</taxon>
        <taxon>Dacrymycetales</taxon>
        <taxon>Dacrymycetaceae</taxon>
        <taxon>Calocera</taxon>
    </lineage>
</organism>
<dbReference type="EMBL" id="KV423933">
    <property type="protein sequence ID" value="KZT60185.1"/>
    <property type="molecule type" value="Genomic_DNA"/>
</dbReference>
<dbReference type="SUPFAM" id="SSF50129">
    <property type="entry name" value="GroES-like"/>
    <property type="match status" value="1"/>
</dbReference>
<feature type="domain" description="Enoyl reductase (ER)" evidence="1">
    <location>
        <begin position="73"/>
        <end position="415"/>
    </location>
</feature>
<dbReference type="InterPro" id="IPR020843">
    <property type="entry name" value="ER"/>
</dbReference>
<dbReference type="InterPro" id="IPR036291">
    <property type="entry name" value="NAD(P)-bd_dom_sf"/>
</dbReference>
<reference evidence="2 3" key="1">
    <citation type="journal article" date="2016" name="Mol. Biol. Evol.">
        <title>Comparative Genomics of Early-Diverging Mushroom-Forming Fungi Provides Insights into the Origins of Lignocellulose Decay Capabilities.</title>
        <authorList>
            <person name="Nagy L.G."/>
            <person name="Riley R."/>
            <person name="Tritt A."/>
            <person name="Adam C."/>
            <person name="Daum C."/>
            <person name="Floudas D."/>
            <person name="Sun H."/>
            <person name="Yadav J.S."/>
            <person name="Pangilinan J."/>
            <person name="Larsson K.H."/>
            <person name="Matsuura K."/>
            <person name="Barry K."/>
            <person name="Labutti K."/>
            <person name="Kuo R."/>
            <person name="Ohm R.A."/>
            <person name="Bhattacharya S.S."/>
            <person name="Shirouzu T."/>
            <person name="Yoshinaga Y."/>
            <person name="Martin F.M."/>
            <person name="Grigoriev I.V."/>
            <person name="Hibbett D.S."/>
        </authorList>
    </citation>
    <scope>NUCLEOTIDE SEQUENCE [LARGE SCALE GENOMIC DNA]</scope>
    <source>
        <strain evidence="2 3">HHB12733</strain>
    </source>
</reference>
<name>A0A165I6A7_9BASI</name>
<evidence type="ECO:0000313" key="2">
    <source>
        <dbReference type="EMBL" id="KZT60185.1"/>
    </source>
</evidence>
<evidence type="ECO:0000313" key="3">
    <source>
        <dbReference type="Proteomes" id="UP000076842"/>
    </source>
</evidence>
<proteinExistence type="predicted"/>
<keyword evidence="3" id="KW-1185">Reference proteome</keyword>
<evidence type="ECO:0000259" key="1">
    <source>
        <dbReference type="SMART" id="SM00829"/>
    </source>
</evidence>
<dbReference type="Gene3D" id="3.40.50.720">
    <property type="entry name" value="NAD(P)-binding Rossmann-like Domain"/>
    <property type="match status" value="1"/>
</dbReference>
<dbReference type="InterPro" id="IPR052711">
    <property type="entry name" value="Zinc_ADH-like"/>
</dbReference>
<dbReference type="PANTHER" id="PTHR45033:SF3">
    <property type="entry name" value="DEHYDROGENASE, PUTATIVE (AFU_ORTHOLOGUE AFUA_2G13270)-RELATED"/>
    <property type="match status" value="1"/>
</dbReference>